<dbReference type="AlphaFoldDB" id="A0A0W8FF90"/>
<name>A0A0W8FF90_9ZZZZ</name>
<evidence type="ECO:0000313" key="2">
    <source>
        <dbReference type="EMBL" id="KUG19552.1"/>
    </source>
</evidence>
<feature type="region of interest" description="Disordered" evidence="1">
    <location>
        <begin position="1"/>
        <end position="41"/>
    </location>
</feature>
<organism evidence="2">
    <name type="scientific">hydrocarbon metagenome</name>
    <dbReference type="NCBI Taxonomy" id="938273"/>
    <lineage>
        <taxon>unclassified sequences</taxon>
        <taxon>metagenomes</taxon>
        <taxon>ecological metagenomes</taxon>
    </lineage>
</organism>
<comment type="caution">
    <text evidence="2">The sequence shown here is derived from an EMBL/GenBank/DDBJ whole genome shotgun (WGS) entry which is preliminary data.</text>
</comment>
<sequence>MIATTAGIGYGTAATRCDPGERGSLPPPNNQRSPSRLSDET</sequence>
<reference evidence="2" key="1">
    <citation type="journal article" date="2015" name="Proc. Natl. Acad. Sci. U.S.A.">
        <title>Networks of energetic and metabolic interactions define dynamics in microbial communities.</title>
        <authorList>
            <person name="Embree M."/>
            <person name="Liu J.K."/>
            <person name="Al-Bassam M.M."/>
            <person name="Zengler K."/>
        </authorList>
    </citation>
    <scope>NUCLEOTIDE SEQUENCE</scope>
</reference>
<dbReference type="EMBL" id="LNQE01001277">
    <property type="protein sequence ID" value="KUG19552.1"/>
    <property type="molecule type" value="Genomic_DNA"/>
</dbReference>
<gene>
    <name evidence="2" type="ORF">ASZ90_010732</name>
</gene>
<feature type="compositionally biased region" description="Low complexity" evidence="1">
    <location>
        <begin position="1"/>
        <end position="15"/>
    </location>
</feature>
<feature type="compositionally biased region" description="Polar residues" evidence="1">
    <location>
        <begin position="30"/>
        <end position="41"/>
    </location>
</feature>
<proteinExistence type="predicted"/>
<evidence type="ECO:0000256" key="1">
    <source>
        <dbReference type="SAM" id="MobiDB-lite"/>
    </source>
</evidence>
<protein>
    <submittedName>
        <fullName evidence="2">Uncharacterized protein</fullName>
    </submittedName>
</protein>
<accession>A0A0W8FF90</accession>